<name>A0ABQ9KX69_HEVBR</name>
<dbReference type="SUPFAM" id="SSF50978">
    <property type="entry name" value="WD40 repeat-like"/>
    <property type="match status" value="1"/>
</dbReference>
<dbReference type="Proteomes" id="UP001174677">
    <property type="component" value="Chromosome 15"/>
</dbReference>
<gene>
    <name evidence="4" type="ORF">P3X46_026602</name>
</gene>
<dbReference type="InterPro" id="IPR001680">
    <property type="entry name" value="WD40_rpt"/>
</dbReference>
<evidence type="ECO:0000256" key="2">
    <source>
        <dbReference type="ARBA" id="ARBA00022737"/>
    </source>
</evidence>
<keyword evidence="5" id="KW-1185">Reference proteome</keyword>
<dbReference type="InterPro" id="IPR015943">
    <property type="entry name" value="WD40/YVTN_repeat-like_dom_sf"/>
</dbReference>
<keyword evidence="1 3" id="KW-0853">WD repeat</keyword>
<protein>
    <recommendedName>
        <fullName evidence="6">Anaphase-promoting complex subunit 4 WD40 domain-containing protein</fullName>
    </recommendedName>
</protein>
<dbReference type="EMBL" id="JARPOI010000015">
    <property type="protein sequence ID" value="KAJ9153125.1"/>
    <property type="molecule type" value="Genomic_DNA"/>
</dbReference>
<proteinExistence type="predicted"/>
<feature type="repeat" description="WD" evidence="3">
    <location>
        <begin position="141"/>
        <end position="175"/>
    </location>
</feature>
<dbReference type="PROSITE" id="PS50294">
    <property type="entry name" value="WD_REPEATS_REGION"/>
    <property type="match status" value="2"/>
</dbReference>
<feature type="repeat" description="WD" evidence="3">
    <location>
        <begin position="345"/>
        <end position="377"/>
    </location>
</feature>
<dbReference type="PANTHER" id="PTHR19856">
    <property type="entry name" value="WD-REPEATCONTAINING PROTEIN WDR1"/>
    <property type="match status" value="1"/>
</dbReference>
<dbReference type="Pfam" id="PF00400">
    <property type="entry name" value="WD40"/>
    <property type="match status" value="2"/>
</dbReference>
<accession>A0ABQ9KX69</accession>
<dbReference type="PANTHER" id="PTHR19856:SF5">
    <property type="entry name" value="ACTIN-INTERACTING PROTEIN 1-1"/>
    <property type="match status" value="1"/>
</dbReference>
<dbReference type="InterPro" id="IPR019775">
    <property type="entry name" value="WD40_repeat_CS"/>
</dbReference>
<evidence type="ECO:0000313" key="4">
    <source>
        <dbReference type="EMBL" id="KAJ9153125.1"/>
    </source>
</evidence>
<evidence type="ECO:0000256" key="3">
    <source>
        <dbReference type="PROSITE-ProRule" id="PRU00221"/>
    </source>
</evidence>
<evidence type="ECO:0000256" key="1">
    <source>
        <dbReference type="ARBA" id="ARBA00022574"/>
    </source>
</evidence>
<feature type="repeat" description="WD" evidence="3">
    <location>
        <begin position="44"/>
        <end position="75"/>
    </location>
</feature>
<reference evidence="4 5" key="1">
    <citation type="journal article" date="2023" name="Plant Biotechnol. J.">
        <title>Chromosome-level wild Hevea brasiliensis genome provides new tools for genomic-assisted breeding and valuable loci to elevate rubber yield.</title>
        <authorList>
            <person name="Cheng H."/>
            <person name="Song X."/>
            <person name="Hu Y."/>
            <person name="Wu T."/>
            <person name="Yang Q."/>
            <person name="An Z."/>
            <person name="Feng S."/>
            <person name="Deng Z."/>
            <person name="Wu W."/>
            <person name="Zeng X."/>
            <person name="Tu M."/>
            <person name="Wang X."/>
            <person name="Huang H."/>
        </authorList>
    </citation>
    <scope>NUCLEOTIDE SEQUENCE [LARGE SCALE GENOMIC DNA]</scope>
    <source>
        <strain evidence="4">MT/VB/25A 57/8</strain>
    </source>
</reference>
<dbReference type="PROSITE" id="PS00678">
    <property type="entry name" value="WD_REPEATS_1"/>
    <property type="match status" value="1"/>
</dbReference>
<dbReference type="InterPro" id="IPR036322">
    <property type="entry name" value="WD40_repeat_dom_sf"/>
</dbReference>
<keyword evidence="2" id="KW-0677">Repeat</keyword>
<dbReference type="PROSITE" id="PS50082">
    <property type="entry name" value="WD_REPEATS_2"/>
    <property type="match status" value="3"/>
</dbReference>
<organism evidence="4 5">
    <name type="scientific">Hevea brasiliensis</name>
    <name type="common">Para rubber tree</name>
    <name type="synonym">Siphonia brasiliensis</name>
    <dbReference type="NCBI Taxonomy" id="3981"/>
    <lineage>
        <taxon>Eukaryota</taxon>
        <taxon>Viridiplantae</taxon>
        <taxon>Streptophyta</taxon>
        <taxon>Embryophyta</taxon>
        <taxon>Tracheophyta</taxon>
        <taxon>Spermatophyta</taxon>
        <taxon>Magnoliopsida</taxon>
        <taxon>eudicotyledons</taxon>
        <taxon>Gunneridae</taxon>
        <taxon>Pentapetalae</taxon>
        <taxon>rosids</taxon>
        <taxon>fabids</taxon>
        <taxon>Malpighiales</taxon>
        <taxon>Euphorbiaceae</taxon>
        <taxon>Crotonoideae</taxon>
        <taxon>Micrandreae</taxon>
        <taxon>Hevea</taxon>
    </lineage>
</organism>
<sequence>MRPLHGTWSRNSNLRRSQTNSILYTNGRYVIIRYLDNPLKFHLYGEHGYPVTVARYSPNGEWIASVDVSGTMRIWGAHNEFVLHKNFVWDTGSTVGDFDGHSRRVLSCAFKPTRLFRIVTCGEEFIAQTRRGIIYDGKTVDDGHTSSIYASCWSPDSKQVLTVSADKTAKIWEISENGCGNVIKTLAFPASGGVDDMLVGCHWQNHHLVIVSLGGTIHLFSASDLDKAPVSFSGRMKNLVLTNSYDGHIFKWTQGHGYKGRLERKDNALVKRLVAVEQEVQRVPLNGDECGAAEQVNIGSQPKELSLAIDSPGLVLVSTDSGVALLKVAHIYSVSGDNLTEAAVLEKHRGAISVIRYLPDFSMFASADINREVVVWDHVSKEVKLNNMLYLLVVCPRAYQLVCILHIFY</sequence>
<evidence type="ECO:0000313" key="5">
    <source>
        <dbReference type="Proteomes" id="UP001174677"/>
    </source>
</evidence>
<dbReference type="SMART" id="SM00320">
    <property type="entry name" value="WD40"/>
    <property type="match status" value="5"/>
</dbReference>
<comment type="caution">
    <text evidence="4">The sequence shown here is derived from an EMBL/GenBank/DDBJ whole genome shotgun (WGS) entry which is preliminary data.</text>
</comment>
<evidence type="ECO:0008006" key="6">
    <source>
        <dbReference type="Google" id="ProtNLM"/>
    </source>
</evidence>
<dbReference type="Gene3D" id="2.130.10.10">
    <property type="entry name" value="YVTN repeat-like/Quinoprotein amine dehydrogenase"/>
    <property type="match status" value="3"/>
</dbReference>